<keyword evidence="3" id="KW-1185">Reference proteome</keyword>
<evidence type="ECO:0000313" key="3">
    <source>
        <dbReference type="Proteomes" id="UP000005551"/>
    </source>
</evidence>
<accession>I5C163</accession>
<dbReference type="Gene3D" id="2.40.128.490">
    <property type="entry name" value="Uncharacterised protein PF14869, DUF4488"/>
    <property type="match status" value="1"/>
</dbReference>
<keyword evidence="1" id="KW-0732">Signal</keyword>
<name>I5C163_9BACT</name>
<dbReference type="OrthoDB" id="706756at2"/>
<protein>
    <recommendedName>
        <fullName evidence="4">Membrane or secreted protein</fullName>
    </recommendedName>
</protein>
<dbReference type="EMBL" id="AJYA01000029">
    <property type="protein sequence ID" value="EIM75565.1"/>
    <property type="molecule type" value="Genomic_DNA"/>
</dbReference>
<sequence length="253" mass="28598">MKLYAILLLCVGLMTFQTTAQTLEGAYKLVSMNGEPVANHKIKLFQDGYFTFGHAQAGDNAYLGAGGGNFALKGNAYEEIFDFYPQDSTQVGTTRTYNFERQGDSIQLTRMDKGQQRVEIWEKLPPREDELKGFWVFTGRKDNEGQLSRYTPGARRTIKMLVDGYFQWVAFNSETKQFMGTGGGTYEAESGTYTENIQFFSRDNARVGASLSFSFERIGDDWHHSGKSSTGNPIYELWSPYRQAYVVAQGEEE</sequence>
<proteinExistence type="predicted"/>
<dbReference type="AlphaFoldDB" id="I5C163"/>
<evidence type="ECO:0000256" key="1">
    <source>
        <dbReference type="SAM" id="SignalP"/>
    </source>
</evidence>
<evidence type="ECO:0000313" key="2">
    <source>
        <dbReference type="EMBL" id="EIM75565.1"/>
    </source>
</evidence>
<reference evidence="2 3" key="1">
    <citation type="submission" date="2012-05" db="EMBL/GenBank/DDBJ databases">
        <title>Genome sequence of Nitritalea halalkaliphila LW7.</title>
        <authorList>
            <person name="Jangir P.K."/>
            <person name="Singh A."/>
            <person name="Shivaji S."/>
            <person name="Sharma R."/>
        </authorList>
    </citation>
    <scope>NUCLEOTIDE SEQUENCE [LARGE SCALE GENOMIC DNA]</scope>
    <source>
        <strain evidence="2 3">LW7</strain>
    </source>
</reference>
<dbReference type="STRING" id="1189621.A3SI_12998"/>
<dbReference type="RefSeq" id="WP_009055764.1">
    <property type="nucleotide sequence ID" value="NZ_AJYA01000029.1"/>
</dbReference>
<feature type="chain" id="PRO_5003701292" description="Membrane or secreted protein" evidence="1">
    <location>
        <begin position="21"/>
        <end position="253"/>
    </location>
</feature>
<gene>
    <name evidence="2" type="ORF">A3SI_12998</name>
</gene>
<dbReference type="Proteomes" id="UP000005551">
    <property type="component" value="Unassembled WGS sequence"/>
</dbReference>
<dbReference type="PATRIC" id="fig|1189621.3.peg.2713"/>
<evidence type="ECO:0008006" key="4">
    <source>
        <dbReference type="Google" id="ProtNLM"/>
    </source>
</evidence>
<organism evidence="2 3">
    <name type="scientific">Nitritalea halalkaliphila LW7</name>
    <dbReference type="NCBI Taxonomy" id="1189621"/>
    <lineage>
        <taxon>Bacteria</taxon>
        <taxon>Pseudomonadati</taxon>
        <taxon>Bacteroidota</taxon>
        <taxon>Cytophagia</taxon>
        <taxon>Cytophagales</taxon>
        <taxon>Cyclobacteriaceae</taxon>
        <taxon>Nitritalea</taxon>
    </lineage>
</organism>
<comment type="caution">
    <text evidence="2">The sequence shown here is derived from an EMBL/GenBank/DDBJ whole genome shotgun (WGS) entry which is preliminary data.</text>
</comment>
<feature type="signal peptide" evidence="1">
    <location>
        <begin position="1"/>
        <end position="20"/>
    </location>
</feature>